<dbReference type="EMBL" id="QPJL01000008">
    <property type="protein sequence ID" value="RCW84070.1"/>
    <property type="molecule type" value="Genomic_DNA"/>
</dbReference>
<dbReference type="OrthoDB" id="7760063at2"/>
<evidence type="ECO:0000313" key="2">
    <source>
        <dbReference type="Proteomes" id="UP000253345"/>
    </source>
</evidence>
<dbReference type="SUPFAM" id="SSF48726">
    <property type="entry name" value="Immunoglobulin"/>
    <property type="match status" value="1"/>
</dbReference>
<dbReference type="RefSeq" id="WP_114349058.1">
    <property type="nucleotide sequence ID" value="NZ_QPJL01000008.1"/>
</dbReference>
<name>A0A368YV30_9RHOB</name>
<accession>A0A368YV30</accession>
<organism evidence="1 2">
    <name type="scientific">Paracoccus lutimaris</name>
    <dbReference type="NCBI Taxonomy" id="1490030"/>
    <lineage>
        <taxon>Bacteria</taxon>
        <taxon>Pseudomonadati</taxon>
        <taxon>Pseudomonadota</taxon>
        <taxon>Alphaproteobacteria</taxon>
        <taxon>Rhodobacterales</taxon>
        <taxon>Paracoccaceae</taxon>
        <taxon>Paracoccus</taxon>
    </lineage>
</organism>
<protein>
    <recommendedName>
        <fullName evidence="3">Ig-like domain-containing protein</fullName>
    </recommendedName>
</protein>
<sequence length="542" mass="54785">MPISIHGGIGRTVFDGIARIYSGGELVALMDAAGGTLIAREVTATAPVIIQQPTILPAEAALGDTVTLNLGLAEAHPVAGATWDITHDGVSIAATLDDGTMALTLSAPGTYVLTVSWSNDAGTATAEAVTLTVAAALPDAAPAIVTQPTIVPAGAAIGDTVTLDLGAAQGRPVPDANWDITRDGLSIKGSVDPEAMTLSLAGPGTYRLSVDWSNRAGSAAAVAATLTAAEEQPGDTAPSITRQPAILPATAVIGDSITLDLGAAAGQPTPAPSWDFTRDGVSIRSSLDQGALTMELSGAGVYVLTVSWANSAGSVTAQSATLTVQAPPTGPAVNYDTQTLAYFDAATSFTGSATDVTAVTARGTGGYVFHKEGSGAAIQRSASGFVFGNGCYLQSQTLTGQPMTDGLFAVVDCTLTSYGTTVGQILEGAGGHVKLRDNAGRLQVVGQDDSAVGIILGSVFYGSRVIVAGLLDDVLNLVGGINVAGGDVSAAHAGITDPDLTRVLTGRYVNGTIHRLAIVGRAEGQAWPVTMREVYEDFQQGE</sequence>
<reference evidence="1 2" key="1">
    <citation type="submission" date="2018-07" db="EMBL/GenBank/DDBJ databases">
        <title>Genomic Encyclopedia of Type Strains, Phase III (KMG-III): the genomes of soil and plant-associated and newly described type strains.</title>
        <authorList>
            <person name="Whitman W."/>
        </authorList>
    </citation>
    <scope>NUCLEOTIDE SEQUENCE [LARGE SCALE GENOMIC DNA]</scope>
    <source>
        <strain evidence="1 2">CECT 8525</strain>
    </source>
</reference>
<gene>
    <name evidence="1" type="ORF">DFP89_10813</name>
</gene>
<keyword evidence="2" id="KW-1185">Reference proteome</keyword>
<evidence type="ECO:0000313" key="1">
    <source>
        <dbReference type="EMBL" id="RCW84070.1"/>
    </source>
</evidence>
<proteinExistence type="predicted"/>
<dbReference type="InterPro" id="IPR036179">
    <property type="entry name" value="Ig-like_dom_sf"/>
</dbReference>
<comment type="caution">
    <text evidence="1">The sequence shown here is derived from an EMBL/GenBank/DDBJ whole genome shotgun (WGS) entry which is preliminary data.</text>
</comment>
<dbReference type="AlphaFoldDB" id="A0A368YV30"/>
<evidence type="ECO:0008006" key="3">
    <source>
        <dbReference type="Google" id="ProtNLM"/>
    </source>
</evidence>
<dbReference type="Proteomes" id="UP000253345">
    <property type="component" value="Unassembled WGS sequence"/>
</dbReference>